<organism evidence="2 3">
    <name type="scientific">Halomarina ordinaria</name>
    <dbReference type="NCBI Taxonomy" id="3033939"/>
    <lineage>
        <taxon>Archaea</taxon>
        <taxon>Methanobacteriati</taxon>
        <taxon>Methanobacteriota</taxon>
        <taxon>Stenosarchaea group</taxon>
        <taxon>Halobacteria</taxon>
        <taxon>Halobacteriales</taxon>
        <taxon>Natronomonadaceae</taxon>
        <taxon>Halomarina</taxon>
    </lineage>
</organism>
<dbReference type="AlphaFoldDB" id="A0ABD5UAY4"/>
<feature type="compositionally biased region" description="Basic and acidic residues" evidence="1">
    <location>
        <begin position="106"/>
        <end position="116"/>
    </location>
</feature>
<dbReference type="EMBL" id="JBHSXM010000001">
    <property type="protein sequence ID" value="MFC6836705.1"/>
    <property type="molecule type" value="Genomic_DNA"/>
</dbReference>
<feature type="compositionally biased region" description="Basic and acidic residues" evidence="1">
    <location>
        <begin position="125"/>
        <end position="146"/>
    </location>
</feature>
<dbReference type="Pfam" id="PF19126">
    <property type="entry name" value="DUF5810"/>
    <property type="match status" value="1"/>
</dbReference>
<proteinExistence type="predicted"/>
<feature type="region of interest" description="Disordered" evidence="1">
    <location>
        <begin position="71"/>
        <end position="166"/>
    </location>
</feature>
<reference evidence="2 3" key="1">
    <citation type="journal article" date="2019" name="Int. J. Syst. Evol. Microbiol.">
        <title>The Global Catalogue of Microorganisms (GCM) 10K type strain sequencing project: providing services to taxonomists for standard genome sequencing and annotation.</title>
        <authorList>
            <consortium name="The Broad Institute Genomics Platform"/>
            <consortium name="The Broad Institute Genome Sequencing Center for Infectious Disease"/>
            <person name="Wu L."/>
            <person name="Ma J."/>
        </authorList>
    </citation>
    <scope>NUCLEOTIDE SEQUENCE [LARGE SCALE GENOMIC DNA]</scope>
    <source>
        <strain evidence="2 3">PSRA2</strain>
    </source>
</reference>
<evidence type="ECO:0000313" key="3">
    <source>
        <dbReference type="Proteomes" id="UP001596406"/>
    </source>
</evidence>
<feature type="compositionally biased region" description="Basic and acidic residues" evidence="1">
    <location>
        <begin position="78"/>
        <end position="91"/>
    </location>
</feature>
<accession>A0ABD5UAY4</accession>
<evidence type="ECO:0000256" key="1">
    <source>
        <dbReference type="SAM" id="MobiDB-lite"/>
    </source>
</evidence>
<sequence length="166" mass="18025">MGYACPVCETPQSDARHLANHLAFTALIRGADHEAWLDDHVPGWDEEGEAELAARVETLAEETDFPQVFEDTVGTAGEHQHDGERSGRLFEDDGPGVDGHGHGHGHGHDHDHDHGTPARNAPPAPRDEETRAVLEEARDLTERMLAEDDSESETADDAGTEPDDNA</sequence>
<evidence type="ECO:0000313" key="2">
    <source>
        <dbReference type="EMBL" id="MFC6836705.1"/>
    </source>
</evidence>
<dbReference type="InterPro" id="IPR043833">
    <property type="entry name" value="DUF5810"/>
</dbReference>
<gene>
    <name evidence="2" type="ORF">ACFQHK_09290</name>
</gene>
<dbReference type="RefSeq" id="WP_304448385.1">
    <property type="nucleotide sequence ID" value="NZ_JARRAH010000001.1"/>
</dbReference>
<dbReference type="Proteomes" id="UP001596406">
    <property type="component" value="Unassembled WGS sequence"/>
</dbReference>
<comment type="caution">
    <text evidence="2">The sequence shown here is derived from an EMBL/GenBank/DDBJ whole genome shotgun (WGS) entry which is preliminary data.</text>
</comment>
<name>A0ABD5UAY4_9EURY</name>
<protein>
    <submittedName>
        <fullName evidence="2">DUF5810 domain-containing protein</fullName>
    </submittedName>
</protein>
<keyword evidence="3" id="KW-1185">Reference proteome</keyword>
<feature type="compositionally biased region" description="Acidic residues" evidence="1">
    <location>
        <begin position="147"/>
        <end position="166"/>
    </location>
</feature>